<organism evidence="1 2">
    <name type="scientific">Aspergillus pseudodeflectus</name>
    <dbReference type="NCBI Taxonomy" id="176178"/>
    <lineage>
        <taxon>Eukaryota</taxon>
        <taxon>Fungi</taxon>
        <taxon>Dikarya</taxon>
        <taxon>Ascomycota</taxon>
        <taxon>Pezizomycotina</taxon>
        <taxon>Eurotiomycetes</taxon>
        <taxon>Eurotiomycetidae</taxon>
        <taxon>Eurotiales</taxon>
        <taxon>Aspergillaceae</taxon>
        <taxon>Aspergillus</taxon>
        <taxon>Aspergillus subgen. Nidulantes</taxon>
    </lineage>
</organism>
<dbReference type="Proteomes" id="UP001610444">
    <property type="component" value="Unassembled WGS sequence"/>
</dbReference>
<evidence type="ECO:0000313" key="1">
    <source>
        <dbReference type="EMBL" id="KAL2842097.1"/>
    </source>
</evidence>
<reference evidence="1 2" key="1">
    <citation type="submission" date="2024-07" db="EMBL/GenBank/DDBJ databases">
        <title>Section-level genome sequencing and comparative genomics of Aspergillus sections Usti and Cavernicolus.</title>
        <authorList>
            <consortium name="Lawrence Berkeley National Laboratory"/>
            <person name="Nybo J.L."/>
            <person name="Vesth T.C."/>
            <person name="Theobald S."/>
            <person name="Frisvad J.C."/>
            <person name="Larsen T.O."/>
            <person name="Kjaerboelling I."/>
            <person name="Rothschild-Mancinelli K."/>
            <person name="Lyhne E.K."/>
            <person name="Kogle M.E."/>
            <person name="Barry K."/>
            <person name="Clum A."/>
            <person name="Na H."/>
            <person name="Ledsgaard L."/>
            <person name="Lin J."/>
            <person name="Lipzen A."/>
            <person name="Kuo A."/>
            <person name="Riley R."/>
            <person name="Mondo S."/>
            <person name="LaButti K."/>
            <person name="Haridas S."/>
            <person name="Pangalinan J."/>
            <person name="Salamov A.A."/>
            <person name="Simmons B.A."/>
            <person name="Magnuson J.K."/>
            <person name="Chen J."/>
            <person name="Drula E."/>
            <person name="Henrissat B."/>
            <person name="Wiebenga A."/>
            <person name="Lubbers R.J."/>
            <person name="Gomes A.C."/>
            <person name="Macurrencykelacurrency M.R."/>
            <person name="Stajich J."/>
            <person name="Grigoriev I.V."/>
            <person name="Mortensen U.H."/>
            <person name="De vries R.P."/>
            <person name="Baker S.E."/>
            <person name="Andersen M.R."/>
        </authorList>
    </citation>
    <scope>NUCLEOTIDE SEQUENCE [LARGE SCALE GENOMIC DNA]</scope>
    <source>
        <strain evidence="1 2">CBS 756.74</strain>
    </source>
</reference>
<protein>
    <submittedName>
        <fullName evidence="1">Uncharacterized protein</fullName>
    </submittedName>
</protein>
<accession>A0ABR4JSN1</accession>
<dbReference type="EMBL" id="JBFXLR010000053">
    <property type="protein sequence ID" value="KAL2842097.1"/>
    <property type="molecule type" value="Genomic_DNA"/>
</dbReference>
<name>A0ABR4JSN1_9EURO</name>
<proteinExistence type="predicted"/>
<dbReference type="GeneID" id="98161942"/>
<keyword evidence="2" id="KW-1185">Reference proteome</keyword>
<gene>
    <name evidence="1" type="ORF">BJX68DRAFT_270815</name>
</gene>
<evidence type="ECO:0000313" key="2">
    <source>
        <dbReference type="Proteomes" id="UP001610444"/>
    </source>
</evidence>
<comment type="caution">
    <text evidence="1">The sequence shown here is derived from an EMBL/GenBank/DDBJ whole genome shotgun (WGS) entry which is preliminary data.</text>
</comment>
<dbReference type="RefSeq" id="XP_070894908.1">
    <property type="nucleotide sequence ID" value="XM_071046778.1"/>
</dbReference>
<sequence>MTAPLSTVGTPMTPPDPRWEALERAAHYMIRRLWLSQPDGGPFVTIVGEFARFKQLQGAMQRLELFLRERNPGSVLTPNRTIADRCRQRLVECQVITPSGHKRFLYARQSNDKESVVSLKTLDLEVVLLCAPDNIGHLTPYYPATLLPPHAHTKIFPLRKKTDFKTTSVFEHEQ</sequence>